<dbReference type="PANTHER" id="PTHR43238">
    <property type="entry name" value="GDP-L-FUCOSE SYNTHASE"/>
    <property type="match status" value="1"/>
</dbReference>
<protein>
    <recommendedName>
        <fullName evidence="3 9">GDP-L-fucose synthase</fullName>
        <ecNumber evidence="3 9">1.1.1.271</ecNumber>
    </recommendedName>
    <alternativeName>
        <fullName evidence="9">GDP-4-keto-6-deoxy-D-mannose-3,5-epimerase-4-reductase</fullName>
    </alternativeName>
</protein>
<dbReference type="Proteomes" id="UP000434052">
    <property type="component" value="Unassembled WGS sequence"/>
</dbReference>
<dbReference type="InterPro" id="IPR036291">
    <property type="entry name" value="NAD(P)-bd_dom_sf"/>
</dbReference>
<dbReference type="PANTHER" id="PTHR43238:SF1">
    <property type="entry name" value="GDP-L-FUCOSE SYNTHASE"/>
    <property type="match status" value="1"/>
</dbReference>
<keyword evidence="7 9" id="KW-0511">Multifunctional enzyme</keyword>
<dbReference type="GO" id="GO:0050577">
    <property type="term" value="F:GDP-L-fucose synthase activity"/>
    <property type="evidence" value="ECO:0007669"/>
    <property type="project" value="UniProtKB-UniRule"/>
</dbReference>
<feature type="binding site" evidence="9">
    <location>
        <position position="247"/>
    </location>
    <ligand>
        <name>substrate</name>
    </ligand>
</feature>
<dbReference type="GO" id="GO:0070401">
    <property type="term" value="F:NADP+ binding"/>
    <property type="evidence" value="ECO:0007669"/>
    <property type="project" value="UniProtKB-UniRule"/>
</dbReference>
<evidence type="ECO:0000313" key="11">
    <source>
        <dbReference type="EMBL" id="TVM36344.1"/>
    </source>
</evidence>
<feature type="binding site" evidence="9">
    <location>
        <begin position="106"/>
        <end position="109"/>
    </location>
    <ligand>
        <name>NADP(+)</name>
        <dbReference type="ChEBI" id="CHEBI:58349"/>
    </ligand>
</feature>
<sequence>MNKTDTIYIAGHRGMVGSACRRQLESRGYANLVFRTSRELDLTRQADVEAFFAETRPDHVILAAAKVGGILANATHPAEFIYTNLAIQTNILHAAYRQGVRSLVFLGSSCIYPKFCPQPISEEYLLTSDLEKTNEAYAIAKIAGVKMCEHYNGQYGTKFWALMPTNLYGENDHFGLEGSHVLPAMIRKFHLAKLAAAGDADAIRNDVERWGSIPQDVRESLTLDDTLEVQDPAAVAVRLWGTGTPRREMMHVDDLARACVHVLERGEELPPQLVNVGTGQDMTIAELADTVRRVVGFEGPIVWDDTKPDGTPRKVLDVSRLTAMGYAPSITLEDGVAGSYAWYLAELRWI</sequence>
<evidence type="ECO:0000256" key="8">
    <source>
        <dbReference type="ARBA" id="ARBA00051935"/>
    </source>
</evidence>
<dbReference type="Pfam" id="PF01370">
    <property type="entry name" value="Epimerase"/>
    <property type="match status" value="2"/>
</dbReference>
<reference evidence="11 12" key="1">
    <citation type="submission" date="2018-06" db="EMBL/GenBank/DDBJ databases">
        <title>Complete genome of Desulfovibrio marinus P48SEP.</title>
        <authorList>
            <person name="Crispim J.S."/>
            <person name="Vidigal P.M.P."/>
            <person name="Silva L.C.F."/>
            <person name="Araujo L.C."/>
            <person name="Laguardia C.N."/>
            <person name="Dias R.S."/>
            <person name="Sousa M.P."/>
            <person name="Paula S.O."/>
            <person name="Silva C."/>
        </authorList>
    </citation>
    <scope>NUCLEOTIDE SEQUENCE [LARGE SCALE GENOMIC DNA]</scope>
    <source>
        <strain evidence="11 12">P48SEP</strain>
    </source>
</reference>
<comment type="similarity">
    <text evidence="2 9">Belongs to the NAD(P)-dependent epimerase/dehydratase family. Fucose synthase subfamily.</text>
</comment>
<dbReference type="InterPro" id="IPR028614">
    <property type="entry name" value="GDP_fucose/colitose_synth"/>
</dbReference>
<evidence type="ECO:0000259" key="10">
    <source>
        <dbReference type="Pfam" id="PF01370"/>
    </source>
</evidence>
<dbReference type="Gene3D" id="3.90.25.10">
    <property type="entry name" value="UDP-galactose 4-epimerase, domain 1"/>
    <property type="match status" value="1"/>
</dbReference>
<keyword evidence="6 9" id="KW-0413">Isomerase</keyword>
<feature type="domain" description="NAD-dependent epimerase/dehydratase" evidence="10">
    <location>
        <begin position="7"/>
        <end position="204"/>
    </location>
</feature>
<keyword evidence="5 9" id="KW-0560">Oxidoreductase</keyword>
<comment type="pathway">
    <text evidence="1 9">Nucleotide-sugar biosynthesis; GDP-L-fucose biosynthesis via de novo pathway; GDP-L-fucose from GDP-alpha-D-mannose: step 2/2.</text>
</comment>
<dbReference type="GO" id="GO:0042351">
    <property type="term" value="P:'de novo' GDP-L-fucose biosynthetic process"/>
    <property type="evidence" value="ECO:0007669"/>
    <property type="project" value="UniProtKB-UniRule"/>
</dbReference>
<feature type="site" description="Important for catalytic activity" evidence="9">
    <location>
        <position position="110"/>
    </location>
</feature>
<dbReference type="InterPro" id="IPR001509">
    <property type="entry name" value="Epimerase_deHydtase"/>
</dbReference>
<evidence type="ECO:0000256" key="1">
    <source>
        <dbReference type="ARBA" id="ARBA00004883"/>
    </source>
</evidence>
<comment type="caution">
    <text evidence="11">The sequence shown here is derived from an EMBL/GenBank/DDBJ whole genome shotgun (WGS) entry which is preliminary data.</text>
</comment>
<gene>
    <name evidence="9" type="primary">fcl</name>
    <name evidence="11" type="ORF">DQK91_00010</name>
</gene>
<dbReference type="SUPFAM" id="SSF51735">
    <property type="entry name" value="NAD(P)-binding Rossmann-fold domains"/>
    <property type="match status" value="1"/>
</dbReference>
<dbReference type="Gene3D" id="3.40.50.720">
    <property type="entry name" value="NAD(P)-binding Rossmann-like Domain"/>
    <property type="match status" value="1"/>
</dbReference>
<accession>A0A6P1ZM25</accession>
<organism evidence="11 12">
    <name type="scientific">Oceanidesulfovibrio marinus</name>
    <dbReference type="NCBI Taxonomy" id="370038"/>
    <lineage>
        <taxon>Bacteria</taxon>
        <taxon>Pseudomonadati</taxon>
        <taxon>Thermodesulfobacteriota</taxon>
        <taxon>Desulfovibrionia</taxon>
        <taxon>Desulfovibrionales</taxon>
        <taxon>Desulfovibrionaceae</taxon>
        <taxon>Oceanidesulfovibrio</taxon>
    </lineage>
</organism>
<dbReference type="AlphaFoldDB" id="A0A6P1ZM25"/>
<feature type="binding site" evidence="9">
    <location>
        <position position="309"/>
    </location>
    <ligand>
        <name>substrate</name>
    </ligand>
</feature>
<feature type="binding site" evidence="9">
    <location>
        <position position="188"/>
    </location>
    <ligand>
        <name>substrate</name>
    </ligand>
</feature>
<dbReference type="UniPathway" id="UPA00128">
    <property type="reaction ID" value="UER00191"/>
</dbReference>
<dbReference type="GO" id="GO:0016853">
    <property type="term" value="F:isomerase activity"/>
    <property type="evidence" value="ECO:0007669"/>
    <property type="project" value="UniProtKB-KW"/>
</dbReference>
<dbReference type="CDD" id="cd05239">
    <property type="entry name" value="GDP_FS_SDR_e"/>
    <property type="match status" value="1"/>
</dbReference>
<dbReference type="EMBL" id="QMIF01000001">
    <property type="protein sequence ID" value="TVM36344.1"/>
    <property type="molecule type" value="Genomic_DNA"/>
</dbReference>
<name>A0A6P1ZM25_9BACT</name>
<feature type="binding site" evidence="9">
    <location>
        <begin position="11"/>
        <end position="17"/>
    </location>
    <ligand>
        <name>NADP(+)</name>
        <dbReference type="ChEBI" id="CHEBI:58349"/>
    </ligand>
</feature>
<evidence type="ECO:0000256" key="5">
    <source>
        <dbReference type="ARBA" id="ARBA00023002"/>
    </source>
</evidence>
<evidence type="ECO:0000256" key="4">
    <source>
        <dbReference type="ARBA" id="ARBA00022857"/>
    </source>
</evidence>
<evidence type="ECO:0000256" key="7">
    <source>
        <dbReference type="ARBA" id="ARBA00023268"/>
    </source>
</evidence>
<evidence type="ECO:0000313" key="12">
    <source>
        <dbReference type="Proteomes" id="UP000434052"/>
    </source>
</evidence>
<dbReference type="RefSeq" id="WP_144233382.1">
    <property type="nucleotide sequence ID" value="NZ_QMIF01000001.1"/>
</dbReference>
<feature type="binding site" evidence="9">
    <location>
        <begin position="164"/>
        <end position="167"/>
    </location>
    <ligand>
        <name>NADP(+)</name>
        <dbReference type="ChEBI" id="CHEBI:58349"/>
    </ligand>
</feature>
<dbReference type="HAMAP" id="MF_00956">
    <property type="entry name" value="GDP_fucose_synth"/>
    <property type="match status" value="1"/>
</dbReference>
<evidence type="ECO:0000256" key="3">
    <source>
        <dbReference type="ARBA" id="ARBA00012371"/>
    </source>
</evidence>
<evidence type="ECO:0000256" key="2">
    <source>
        <dbReference type="ARBA" id="ARBA00005959"/>
    </source>
</evidence>
<dbReference type="OrthoDB" id="9811425at2"/>
<comment type="function">
    <text evidence="9">Catalyzes the two-step NADP-dependent conversion of GDP-4-dehydro-6-deoxy-D-mannose to GDP-fucose, involving an epimerase and a reductase reaction.</text>
</comment>
<evidence type="ECO:0000256" key="6">
    <source>
        <dbReference type="ARBA" id="ARBA00023235"/>
    </source>
</evidence>
<feature type="binding site" evidence="9">
    <location>
        <position position="180"/>
    </location>
    <ligand>
        <name>NADP(+)</name>
        <dbReference type="ChEBI" id="CHEBI:58349"/>
    </ligand>
</feature>
<feature type="binding site" evidence="9">
    <location>
        <position position="141"/>
    </location>
    <ligand>
        <name>NADP(+)</name>
        <dbReference type="ChEBI" id="CHEBI:58349"/>
    </ligand>
</feature>
<feature type="binding site" evidence="9">
    <location>
        <position position="240"/>
    </location>
    <ligand>
        <name>substrate</name>
    </ligand>
</feature>
<dbReference type="EC" id="1.1.1.271" evidence="3 9"/>
<comment type="catalytic activity">
    <reaction evidence="8 9">
        <text>GDP-beta-L-fucose + NADP(+) = GDP-4-dehydro-alpha-D-rhamnose + NADPH + H(+)</text>
        <dbReference type="Rhea" id="RHEA:18885"/>
        <dbReference type="ChEBI" id="CHEBI:15378"/>
        <dbReference type="ChEBI" id="CHEBI:57273"/>
        <dbReference type="ChEBI" id="CHEBI:57783"/>
        <dbReference type="ChEBI" id="CHEBI:57964"/>
        <dbReference type="ChEBI" id="CHEBI:58349"/>
        <dbReference type="EC" id="1.1.1.271"/>
    </reaction>
</comment>
<feature type="domain" description="NAD-dependent epimerase/dehydratase" evidence="10">
    <location>
        <begin position="236"/>
        <end position="277"/>
    </location>
</feature>
<feature type="site" description="Important for catalytic activity" evidence="9">
    <location>
        <position position="108"/>
    </location>
</feature>
<evidence type="ECO:0000256" key="9">
    <source>
        <dbReference type="HAMAP-Rule" id="MF_00956"/>
    </source>
</evidence>
<proteinExistence type="inferred from homology"/>
<keyword evidence="4 9" id="KW-0521">NADP</keyword>
<dbReference type="FunFam" id="3.40.50.720:FF:000101">
    <property type="entry name" value="GDP-L-fucose synthase"/>
    <property type="match status" value="1"/>
</dbReference>
<feature type="active site" description="Proton donor/acceptor" evidence="9">
    <location>
        <position position="137"/>
    </location>
</feature>